<dbReference type="NCBIfam" id="NF009773">
    <property type="entry name" value="PRK13270.1"/>
    <property type="match status" value="1"/>
</dbReference>
<keyword evidence="5" id="KW-1185">Reference proteome</keyword>
<evidence type="ECO:0000256" key="3">
    <source>
        <dbReference type="SAM" id="MobiDB-lite"/>
    </source>
</evidence>
<gene>
    <name evidence="4" type="primary">treF</name>
    <name evidence="4" type="ORF">GOB87_09585</name>
</gene>
<sequence length="607" mass="67640">MKVSSDTAPVTPEAVSPDDVPVLLHPAIIPPPQAARLPEHQDLRPPSIILDGLFDAIGRARIFTDAKAAADAYPNRPPEEILAAWRSQNDQPGFDLKTFVATWFTVPAIVSAAYQRTPDESVRDYISGMWDVLTRQPDTPVPWSSLLTQPQRYVVPGGRFSELYYWDSYFTMIGLYEDNRVDLLRSTFICLASMIDRYGHIPNGARTYYLGRSQPAFFATMLDLLAQHDGKNIYVKYLPELQKEYAYWTDGEATLKPGQAWRHAVRLRDGSFLTRPWDDFDTPRDESYPQDIATARTTDRPAHELWRDLRAGSETGWDFSSRWLADGHTLSTIRTTDLVTIEMSVAVVHLVQTLAKAHELAGHKMQARHYAAEAARRVATVQRVFWDADRKAFIDYDWKTDTHTGVLSAATVVPLFFNMATPEQGHAVAQTVRESLLKPGGIAASTVTSGQQWDAPNGWAPYQWMAVKGLSAYKEDALAEDIARRWMTRVIGTYEKSGVLLEKYDVVSPTIQKDGGTGGGEYPMQIGFGWTNGTLVGMMNRYPRLTQQILNHNPQAGQESKIEDTPGDGLQPNAPPIATVVHPTLKGQAASQESVPHDGVPLSPDHP</sequence>
<dbReference type="PANTHER" id="PTHR23403:SF8">
    <property type="entry name" value="CYTOPLASMIC TREHALASE"/>
    <property type="match status" value="1"/>
</dbReference>
<dbReference type="AlphaFoldDB" id="A0A967EC48"/>
<dbReference type="PROSITE" id="PS00927">
    <property type="entry name" value="TREHALASE_1"/>
    <property type="match status" value="1"/>
</dbReference>
<proteinExistence type="predicted"/>
<evidence type="ECO:0000256" key="2">
    <source>
        <dbReference type="ARBA" id="ARBA00023295"/>
    </source>
</evidence>
<keyword evidence="2" id="KW-0326">Glycosidase</keyword>
<organism evidence="4 5">
    <name type="scientific">Acetobacter estunensis</name>
    <dbReference type="NCBI Taxonomy" id="104097"/>
    <lineage>
        <taxon>Bacteria</taxon>
        <taxon>Pseudomonadati</taxon>
        <taxon>Pseudomonadota</taxon>
        <taxon>Alphaproteobacteria</taxon>
        <taxon>Acetobacterales</taxon>
        <taxon>Acetobacteraceae</taxon>
        <taxon>Acetobacter</taxon>
    </lineage>
</organism>
<feature type="region of interest" description="Disordered" evidence="3">
    <location>
        <begin position="556"/>
        <end position="607"/>
    </location>
</feature>
<name>A0A967EC48_9PROT</name>
<dbReference type="InterPro" id="IPR008928">
    <property type="entry name" value="6-hairpin_glycosidase_sf"/>
</dbReference>
<dbReference type="InterPro" id="IPR001661">
    <property type="entry name" value="Glyco_hydro_37"/>
</dbReference>
<dbReference type="Pfam" id="PF01204">
    <property type="entry name" value="Trehalase"/>
    <property type="match status" value="1"/>
</dbReference>
<dbReference type="GO" id="GO:0005993">
    <property type="term" value="P:trehalose catabolic process"/>
    <property type="evidence" value="ECO:0007669"/>
    <property type="project" value="TreeGrafter"/>
</dbReference>
<dbReference type="InterPro" id="IPR012341">
    <property type="entry name" value="6hp_glycosidase-like_sf"/>
</dbReference>
<evidence type="ECO:0000313" key="5">
    <source>
        <dbReference type="Proteomes" id="UP000597459"/>
    </source>
</evidence>
<dbReference type="SUPFAM" id="SSF48208">
    <property type="entry name" value="Six-hairpin glycosidases"/>
    <property type="match status" value="1"/>
</dbReference>
<dbReference type="PANTHER" id="PTHR23403">
    <property type="entry name" value="TREHALASE"/>
    <property type="match status" value="1"/>
</dbReference>
<dbReference type="GO" id="GO:0004555">
    <property type="term" value="F:alpha,alpha-trehalase activity"/>
    <property type="evidence" value="ECO:0007669"/>
    <property type="project" value="InterPro"/>
</dbReference>
<keyword evidence="1" id="KW-0378">Hydrolase</keyword>
<dbReference type="Proteomes" id="UP000597459">
    <property type="component" value="Unassembled WGS sequence"/>
</dbReference>
<dbReference type="EMBL" id="WOTH01000018">
    <property type="protein sequence ID" value="NHO54203.1"/>
    <property type="molecule type" value="Genomic_DNA"/>
</dbReference>
<protein>
    <submittedName>
        <fullName evidence="4">Alpha,alpha-trehalase TreF</fullName>
    </submittedName>
</protein>
<dbReference type="Gene3D" id="1.50.10.10">
    <property type="match status" value="1"/>
</dbReference>
<dbReference type="PRINTS" id="PR00744">
    <property type="entry name" value="GLHYDRLASE37"/>
</dbReference>
<comment type="caution">
    <text evidence="4">The sequence shown here is derived from an EMBL/GenBank/DDBJ whole genome shotgun (WGS) entry which is preliminary data.</text>
</comment>
<evidence type="ECO:0000313" key="4">
    <source>
        <dbReference type="EMBL" id="NHO54203.1"/>
    </source>
</evidence>
<dbReference type="InterPro" id="IPR018232">
    <property type="entry name" value="Glyco_hydro_37_CS"/>
</dbReference>
<reference evidence="4" key="1">
    <citation type="submission" date="2019-11" db="EMBL/GenBank/DDBJ databases">
        <title>Description of new Acetobacter species.</title>
        <authorList>
            <person name="Cleenwerck I."/>
            <person name="Sombolestani A.S."/>
        </authorList>
    </citation>
    <scope>NUCLEOTIDE SEQUENCE</scope>
    <source>
        <strain evidence="4">LMG 1626</strain>
    </source>
</reference>
<evidence type="ECO:0000256" key="1">
    <source>
        <dbReference type="ARBA" id="ARBA00022801"/>
    </source>
</evidence>
<accession>A0A967EC48</accession>
<dbReference type="PROSITE" id="PS00928">
    <property type="entry name" value="TREHALASE_2"/>
    <property type="match status" value="1"/>
</dbReference>